<organism evidence="2 3">
    <name type="scientific">Methylobacterium longum</name>
    <dbReference type="NCBI Taxonomy" id="767694"/>
    <lineage>
        <taxon>Bacteria</taxon>
        <taxon>Pseudomonadati</taxon>
        <taxon>Pseudomonadota</taxon>
        <taxon>Alphaproteobacteria</taxon>
        <taxon>Hyphomicrobiales</taxon>
        <taxon>Methylobacteriaceae</taxon>
        <taxon>Methylobacterium</taxon>
    </lineage>
</organism>
<proteinExistence type="predicted"/>
<dbReference type="EMBL" id="JAUFPT010000054">
    <property type="protein sequence ID" value="MDN3572055.1"/>
    <property type="molecule type" value="Genomic_DNA"/>
</dbReference>
<evidence type="ECO:0000256" key="1">
    <source>
        <dbReference type="SAM" id="MobiDB-lite"/>
    </source>
</evidence>
<accession>A0ABT8AQP0</accession>
<protein>
    <submittedName>
        <fullName evidence="2">Uncharacterized protein</fullName>
    </submittedName>
</protein>
<reference evidence="3" key="1">
    <citation type="journal article" date="2019" name="Int. J. Syst. Evol. Microbiol.">
        <title>The Global Catalogue of Microorganisms (GCM) 10K type strain sequencing project: providing services to taxonomists for standard genome sequencing and annotation.</title>
        <authorList>
            <consortium name="The Broad Institute Genomics Platform"/>
            <consortium name="The Broad Institute Genome Sequencing Center for Infectious Disease"/>
            <person name="Wu L."/>
            <person name="Ma J."/>
        </authorList>
    </citation>
    <scope>NUCLEOTIDE SEQUENCE [LARGE SCALE GENOMIC DNA]</scope>
    <source>
        <strain evidence="3">CECT 7806</strain>
    </source>
</reference>
<feature type="compositionally biased region" description="Low complexity" evidence="1">
    <location>
        <begin position="33"/>
        <end position="46"/>
    </location>
</feature>
<gene>
    <name evidence="2" type="ORF">QWZ18_15635</name>
</gene>
<dbReference type="Proteomes" id="UP001244297">
    <property type="component" value="Unassembled WGS sequence"/>
</dbReference>
<comment type="caution">
    <text evidence="2">The sequence shown here is derived from an EMBL/GenBank/DDBJ whole genome shotgun (WGS) entry which is preliminary data.</text>
</comment>
<evidence type="ECO:0000313" key="2">
    <source>
        <dbReference type="EMBL" id="MDN3572055.1"/>
    </source>
</evidence>
<feature type="region of interest" description="Disordered" evidence="1">
    <location>
        <begin position="1"/>
        <end position="114"/>
    </location>
</feature>
<sequence>MGKPRRPRGPRSAWEPKSPVVTDTPLVTEKAAEPPAAVEAMAAPTAGPIAEPTAGTSTALPPEIAPEVSPATLEQALARVTEDTDTPEPDHEAAAEAAPAAEPEPASEPAPAAAEAAVAPEIPDVLRAAANGNVHAEATGGVAIAAERFDVVEIGSTVARYMRGEGEAAMAHLRALSGARSPAEIIRLQVGEAQRAADASLTCWVTVIGKASRIVAFR</sequence>
<keyword evidence="3" id="KW-1185">Reference proteome</keyword>
<name>A0ABT8AQP0_9HYPH</name>
<feature type="compositionally biased region" description="Low complexity" evidence="1">
    <location>
        <begin position="95"/>
        <end position="114"/>
    </location>
</feature>
<evidence type="ECO:0000313" key="3">
    <source>
        <dbReference type="Proteomes" id="UP001244297"/>
    </source>
</evidence>